<dbReference type="Gene3D" id="3.80.10.10">
    <property type="entry name" value="Ribonuclease Inhibitor"/>
    <property type="match status" value="1"/>
</dbReference>
<comment type="caution">
    <text evidence="1">The sequence shown here is derived from an EMBL/GenBank/DDBJ whole genome shotgun (WGS) entry which is preliminary data.</text>
</comment>
<proteinExistence type="predicted"/>
<name>A0AAV5AMQ7_9AGAM</name>
<keyword evidence="2" id="KW-1185">Reference proteome</keyword>
<dbReference type="AlphaFoldDB" id="A0AAV5AMQ7"/>
<organism evidence="1 2">
    <name type="scientific">Clathrus columnatus</name>
    <dbReference type="NCBI Taxonomy" id="1419009"/>
    <lineage>
        <taxon>Eukaryota</taxon>
        <taxon>Fungi</taxon>
        <taxon>Dikarya</taxon>
        <taxon>Basidiomycota</taxon>
        <taxon>Agaricomycotina</taxon>
        <taxon>Agaricomycetes</taxon>
        <taxon>Phallomycetidae</taxon>
        <taxon>Phallales</taxon>
        <taxon>Clathraceae</taxon>
        <taxon>Clathrus</taxon>
    </lineage>
</organism>
<accession>A0AAV5AMQ7</accession>
<evidence type="ECO:0000313" key="1">
    <source>
        <dbReference type="EMBL" id="GJJ15931.1"/>
    </source>
</evidence>
<evidence type="ECO:0000313" key="2">
    <source>
        <dbReference type="Proteomes" id="UP001050691"/>
    </source>
</evidence>
<protein>
    <submittedName>
        <fullName evidence="1">Uncharacterized protein</fullName>
    </submittedName>
</protein>
<dbReference type="InterPro" id="IPR032675">
    <property type="entry name" value="LRR_dom_sf"/>
</dbReference>
<dbReference type="SUPFAM" id="SSF52047">
    <property type="entry name" value="RNI-like"/>
    <property type="match status" value="1"/>
</dbReference>
<sequence length="362" mass="40474">MSSITSSDTIDALCKTIAVRSPFLYALQMTLPHLNNAAQISRSFSELIPILSKLTSISIPIHFMTRGLFTILSRLPRLEGLLLSIESNIPYAESLIKQIWITEEETTELFPFHSLKQIYVTDDLMETTFTLAKALGHGIRFHKLIHLNCTPYRQDSDQVISLMEWVSIACPIVCVIDLSGKHCVSGHLPWQAIQALLQCKNLHTLRVLNSTINMELEDIVTVATNRRSWEVLVLPSSEALGYQALVVFAENCPWLVELGLTLNDRLGFPELRTDICLSSLVTLNVGESTITSQTEVVRFLASICRSPIKIESGNWCATSWKSVEELVDFITTRVQMLKGEIALLQSSQLEESRSVKEVGTGI</sequence>
<dbReference type="EMBL" id="BPWL01000011">
    <property type="protein sequence ID" value="GJJ15931.1"/>
    <property type="molecule type" value="Genomic_DNA"/>
</dbReference>
<reference evidence="1" key="1">
    <citation type="submission" date="2021-10" db="EMBL/GenBank/DDBJ databases">
        <title>De novo Genome Assembly of Clathrus columnatus (Basidiomycota, Fungi) Using Illumina and Nanopore Sequence Data.</title>
        <authorList>
            <person name="Ogiso-Tanaka E."/>
            <person name="Itagaki H."/>
            <person name="Hosoya T."/>
            <person name="Hosaka K."/>
        </authorList>
    </citation>
    <scope>NUCLEOTIDE SEQUENCE</scope>
    <source>
        <strain evidence="1">MO-923</strain>
    </source>
</reference>
<gene>
    <name evidence="1" type="ORF">Clacol_010210</name>
</gene>
<dbReference type="Proteomes" id="UP001050691">
    <property type="component" value="Unassembled WGS sequence"/>
</dbReference>